<comment type="caution">
    <text evidence="1">The sequence shown here is derived from an EMBL/GenBank/DDBJ whole genome shotgun (WGS) entry which is preliminary data.</text>
</comment>
<reference evidence="1" key="1">
    <citation type="submission" date="2023-01" db="EMBL/GenBank/DDBJ databases">
        <title>Human gut microbiome strain richness.</title>
        <authorList>
            <person name="Chen-Liaw A."/>
        </authorList>
    </citation>
    <scope>NUCLEOTIDE SEQUENCE</scope>
    <source>
        <strain evidence="1">BSD2780120875st1_E5_BSD2780120875b_170604</strain>
    </source>
</reference>
<accession>A0AAW6A016</accession>
<gene>
    <name evidence="1" type="ORF">PL707_09240</name>
</gene>
<proteinExistence type="predicted"/>
<evidence type="ECO:0000313" key="1">
    <source>
        <dbReference type="EMBL" id="MDB1162442.1"/>
    </source>
</evidence>
<sequence>MDRKTMLTRLRDAIGGAADKLSLRLPNGWTVTGYLFDRDYDPTRIPEGWTVDGILIDHDRPGNETLTLGNTFALFMV</sequence>
<name>A0AAW6A016_9BIFI</name>
<dbReference type="Proteomes" id="UP001211105">
    <property type="component" value="Unassembled WGS sequence"/>
</dbReference>
<dbReference type="RefSeq" id="WP_195223822.1">
    <property type="nucleotide sequence ID" value="NZ_JADMXZ010000004.1"/>
</dbReference>
<organism evidence="1 2">
    <name type="scientific">Bifidobacterium catenulatum</name>
    <dbReference type="NCBI Taxonomy" id="1686"/>
    <lineage>
        <taxon>Bacteria</taxon>
        <taxon>Bacillati</taxon>
        <taxon>Actinomycetota</taxon>
        <taxon>Actinomycetes</taxon>
        <taxon>Bifidobacteriales</taxon>
        <taxon>Bifidobacteriaceae</taxon>
        <taxon>Bifidobacterium</taxon>
    </lineage>
</organism>
<protein>
    <submittedName>
        <fullName evidence="1">Uncharacterized protein</fullName>
    </submittedName>
</protein>
<evidence type="ECO:0000313" key="2">
    <source>
        <dbReference type="Proteomes" id="UP001211105"/>
    </source>
</evidence>
<dbReference type="AlphaFoldDB" id="A0AAW6A016"/>
<dbReference type="EMBL" id="JAQKGX010000010">
    <property type="protein sequence ID" value="MDB1162442.1"/>
    <property type="molecule type" value="Genomic_DNA"/>
</dbReference>